<keyword evidence="2" id="KW-1185">Reference proteome</keyword>
<dbReference type="RefSeq" id="WP_086089798.1">
    <property type="nucleotide sequence ID" value="NZ_CP021112.1"/>
</dbReference>
<protein>
    <submittedName>
        <fullName evidence="1">Uncharacterized protein</fullName>
    </submittedName>
</protein>
<dbReference type="OrthoDB" id="7307423at2"/>
<sequence>MSVRAQWPMIGKLIDWLKPNDYERDLAFLEKARGEEMERLRAHVRGRPEDLRWLVGREPGSTELLCHMLDVTGIDEDKVPPKTMRELERTCAGCTAKLHCADEIGHGRAVQSFKDYCPNATTLQNLQR</sequence>
<evidence type="ECO:0000313" key="2">
    <source>
        <dbReference type="Proteomes" id="UP000194137"/>
    </source>
</evidence>
<dbReference type="Proteomes" id="UP000194137">
    <property type="component" value="Chromosome"/>
</dbReference>
<reference evidence="1 2" key="1">
    <citation type="submission" date="2017-05" db="EMBL/GenBank/DDBJ databases">
        <title>Full genome sequence of Pseudorhodoplanes sinuspersici.</title>
        <authorList>
            <person name="Dastgheib S.M.M."/>
            <person name="Shavandi M."/>
            <person name="Tirandaz H."/>
        </authorList>
    </citation>
    <scope>NUCLEOTIDE SEQUENCE [LARGE SCALE GENOMIC DNA]</scope>
    <source>
        <strain evidence="1 2">RIPI110</strain>
    </source>
</reference>
<gene>
    <name evidence="1" type="ORF">CAK95_21565</name>
</gene>
<dbReference type="EMBL" id="CP021112">
    <property type="protein sequence ID" value="ARQ01404.1"/>
    <property type="molecule type" value="Genomic_DNA"/>
</dbReference>
<dbReference type="AlphaFoldDB" id="A0A1W6ZVK0"/>
<accession>A0A1W6ZVK0</accession>
<evidence type="ECO:0000313" key="1">
    <source>
        <dbReference type="EMBL" id="ARQ01404.1"/>
    </source>
</evidence>
<dbReference type="KEGG" id="psin:CAK95_21565"/>
<name>A0A1W6ZVK0_9HYPH</name>
<organism evidence="1 2">
    <name type="scientific">Pseudorhodoplanes sinuspersici</name>
    <dbReference type="NCBI Taxonomy" id="1235591"/>
    <lineage>
        <taxon>Bacteria</taxon>
        <taxon>Pseudomonadati</taxon>
        <taxon>Pseudomonadota</taxon>
        <taxon>Alphaproteobacteria</taxon>
        <taxon>Hyphomicrobiales</taxon>
        <taxon>Pseudorhodoplanes</taxon>
    </lineage>
</organism>
<proteinExistence type="predicted"/>